<evidence type="ECO:0000259" key="1">
    <source>
        <dbReference type="Pfam" id="PF01850"/>
    </source>
</evidence>
<keyword evidence="3" id="KW-1185">Reference proteome</keyword>
<proteinExistence type="predicted"/>
<dbReference type="Gene3D" id="3.40.50.1010">
    <property type="entry name" value="5'-nuclease"/>
    <property type="match status" value="1"/>
</dbReference>
<reference evidence="2 3" key="1">
    <citation type="submission" date="2022-10" db="EMBL/GenBank/DDBJ databases">
        <title>Paenibacillus description and whole genome data of maize root bacterial community.</title>
        <authorList>
            <person name="Marton D."/>
            <person name="Farkas M."/>
            <person name="Cserhati M."/>
        </authorList>
    </citation>
    <scope>NUCLEOTIDE SEQUENCE [LARGE SCALE GENOMIC DNA]</scope>
    <source>
        <strain evidence="2 3">P96</strain>
    </source>
</reference>
<organism evidence="2 3">
    <name type="scientific">Paenibacillus zeirhizosphaerae</name>
    <dbReference type="NCBI Taxonomy" id="2987519"/>
    <lineage>
        <taxon>Bacteria</taxon>
        <taxon>Bacillati</taxon>
        <taxon>Bacillota</taxon>
        <taxon>Bacilli</taxon>
        <taxon>Bacillales</taxon>
        <taxon>Paenibacillaceae</taxon>
        <taxon>Paenibacillus</taxon>
    </lineage>
</organism>
<evidence type="ECO:0000313" key="3">
    <source>
        <dbReference type="Proteomes" id="UP001241848"/>
    </source>
</evidence>
<dbReference type="Pfam" id="PF01850">
    <property type="entry name" value="PIN"/>
    <property type="match status" value="1"/>
</dbReference>
<evidence type="ECO:0000313" key="2">
    <source>
        <dbReference type="EMBL" id="MDP4099381.1"/>
    </source>
</evidence>
<name>A0ABT9FXB9_9BACL</name>
<gene>
    <name evidence="2" type="ORF">OIN60_21935</name>
</gene>
<dbReference type="RefSeq" id="WP_305756996.1">
    <property type="nucleotide sequence ID" value="NZ_JAPCKK010000034.1"/>
</dbReference>
<feature type="domain" description="PIN" evidence="1">
    <location>
        <begin position="14"/>
        <end position="126"/>
    </location>
</feature>
<dbReference type="InterPro" id="IPR002716">
    <property type="entry name" value="PIN_dom"/>
</dbReference>
<dbReference type="EMBL" id="JAPCKK010000034">
    <property type="protein sequence ID" value="MDP4099381.1"/>
    <property type="molecule type" value="Genomic_DNA"/>
</dbReference>
<dbReference type="SUPFAM" id="SSF88723">
    <property type="entry name" value="PIN domain-like"/>
    <property type="match status" value="1"/>
</dbReference>
<dbReference type="Proteomes" id="UP001241848">
    <property type="component" value="Unassembled WGS sequence"/>
</dbReference>
<comment type="caution">
    <text evidence="2">The sequence shown here is derived from an EMBL/GenBank/DDBJ whole genome shotgun (WGS) entry which is preliminary data.</text>
</comment>
<accession>A0ABT9FXB9</accession>
<dbReference type="InterPro" id="IPR029060">
    <property type="entry name" value="PIN-like_dom_sf"/>
</dbReference>
<sequence length="138" mass="15492">MIKSMDNFKTVPGYLVDSNVIIGVITRDPNCVNFILENQNIVVPSIVVVEVLNGAETEEVRKEFEHIFSTKPSLDLTAELALYAGKFLNEHRLLGRPCKNIDGILVATCFQYNFILVSKDKRLLNFATYAGVRTVDLN</sequence>
<protein>
    <submittedName>
        <fullName evidence="2">PIN domain-containing protein</fullName>
    </submittedName>
</protein>